<dbReference type="PROSITE" id="PS51222">
    <property type="entry name" value="DCD"/>
    <property type="match status" value="1"/>
</dbReference>
<dbReference type="PANTHER" id="PTHR46444:SF19">
    <property type="entry name" value="OS02G0745600 PROTEIN"/>
    <property type="match status" value="1"/>
</dbReference>
<feature type="domain" description="DCD" evidence="3">
    <location>
        <begin position="72"/>
        <end position="202"/>
    </location>
</feature>
<feature type="region of interest" description="Disordered" evidence="2">
    <location>
        <begin position="1"/>
        <end position="67"/>
    </location>
</feature>
<dbReference type="InterPro" id="IPR013989">
    <property type="entry name" value="Dev_and_cell_death_domain"/>
</dbReference>
<evidence type="ECO:0000256" key="2">
    <source>
        <dbReference type="SAM" id="MobiDB-lite"/>
    </source>
</evidence>
<reference evidence="4" key="1">
    <citation type="submission" date="2015-03" db="EMBL/GenBank/DDBJ databases">
        <title>A transcriptome of Araucaria cunninghamii, an australian fine timber species.</title>
        <authorList>
            <person name="Jing Yi C.J.Y."/>
            <person name="Yin San L.Y.S."/>
            <person name="Abdul Karim S.S."/>
            <person name="Wan Azmi N.N."/>
            <person name="Hercus R.R."/>
            <person name="Croft L.L."/>
        </authorList>
    </citation>
    <scope>NUCLEOTIDE SEQUENCE</scope>
    <source>
        <strain evidence="4">MI0301</strain>
        <tissue evidence="4">Leaf</tissue>
    </source>
</reference>
<protein>
    <recommendedName>
        <fullName evidence="3">DCD domain-containing protein</fullName>
    </recommendedName>
</protein>
<evidence type="ECO:0000313" key="4">
    <source>
        <dbReference type="EMBL" id="JAG95727.1"/>
    </source>
</evidence>
<dbReference type="EMBL" id="GCKF01039690">
    <property type="protein sequence ID" value="JAG95728.1"/>
    <property type="molecule type" value="Transcribed_RNA"/>
</dbReference>
<evidence type="ECO:0000256" key="1">
    <source>
        <dbReference type="SAM" id="Coils"/>
    </source>
</evidence>
<dbReference type="AlphaFoldDB" id="A0A0D6QVW5"/>
<evidence type="ECO:0000259" key="3">
    <source>
        <dbReference type="PROSITE" id="PS51222"/>
    </source>
</evidence>
<keyword evidence="1" id="KW-0175">Coiled coil</keyword>
<feature type="region of interest" description="Disordered" evidence="2">
    <location>
        <begin position="209"/>
        <end position="228"/>
    </location>
</feature>
<dbReference type="PANTHER" id="PTHR46444">
    <property type="entry name" value="DCD (DEVELOPMENT AND CELL DEATH) DOMAIN PROTEIN-RELATED"/>
    <property type="match status" value="1"/>
</dbReference>
<accession>A0A0D6QVW5</accession>
<name>A0A0D6QVW5_ARACU</name>
<dbReference type="Pfam" id="PF10539">
    <property type="entry name" value="Dev_Cell_Death"/>
    <property type="match status" value="1"/>
</dbReference>
<dbReference type="EMBL" id="GCKF01039691">
    <property type="protein sequence ID" value="JAG95727.1"/>
    <property type="molecule type" value="Transcribed_RNA"/>
</dbReference>
<organism evidence="4">
    <name type="scientific">Araucaria cunninghamii</name>
    <name type="common">Hoop pine</name>
    <name type="synonym">Moreton Bay pine</name>
    <dbReference type="NCBI Taxonomy" id="56994"/>
    <lineage>
        <taxon>Eukaryota</taxon>
        <taxon>Viridiplantae</taxon>
        <taxon>Streptophyta</taxon>
        <taxon>Embryophyta</taxon>
        <taxon>Tracheophyta</taxon>
        <taxon>Spermatophyta</taxon>
        <taxon>Pinopsida</taxon>
        <taxon>Pinidae</taxon>
        <taxon>Conifers II</taxon>
        <taxon>Araucariales</taxon>
        <taxon>Araucariaceae</taxon>
        <taxon>Araucaria</taxon>
    </lineage>
</organism>
<feature type="coiled-coil region" evidence="1">
    <location>
        <begin position="285"/>
        <end position="312"/>
    </location>
</feature>
<feature type="compositionally biased region" description="Basic residues" evidence="2">
    <location>
        <begin position="1"/>
        <end position="10"/>
    </location>
</feature>
<proteinExistence type="predicted"/>
<dbReference type="SMART" id="SM00767">
    <property type="entry name" value="DCD"/>
    <property type="match status" value="1"/>
</dbReference>
<sequence>MAKGRNRKRSRTDQQASGEGDKSVATPNAAEGSGKGNEAKVSEHNPGTKNVEQNNKKTETQQVKNENSAGTDKIAGLIFMCNSKTKQDCFRYRVFGLPESKKELVESVKPGMKLFLFDFDLRMMYGIYRASCAGGLNLEPDAFKGVKKTFPAQVRFRIHKDCLPLAEDVFKKAIKDNYDGKNKFKFELNAQQVKKLSELFRPVRIDARAPPVESRGPRGPVESRGPRVPVESRAPIDLHLAREQLQPRGPIDLHLARELQRGRAPLTLPEYGVMGGDFRDELRREELLREELRREELRREEIRREEIVLERERELLRYREEAARRAVHGDYITQAPLTGYTHDPVLSERELLRYGAGRDLAPLLPSDPYSALQATDPYATSYQRQVPGEQLSAGVGLPELDYQGRLDPNMESAYRPRLDLDYRKRAAEVPPENYYTDSLLQRDPLRRADVGTSVSGAPTFGSLGVGGLYR</sequence>